<accession>A0A059CPF6</accession>
<reference evidence="2" key="1">
    <citation type="submission" date="2013-07" db="EMBL/GenBank/DDBJ databases">
        <title>The genome of Eucalyptus grandis.</title>
        <authorList>
            <person name="Schmutz J."/>
            <person name="Hayes R."/>
            <person name="Myburg A."/>
            <person name="Tuskan G."/>
            <person name="Grattapaglia D."/>
            <person name="Rokhsar D.S."/>
        </authorList>
    </citation>
    <scope>NUCLEOTIDE SEQUENCE</scope>
    <source>
        <tissue evidence="2">Leaf extractions</tissue>
    </source>
</reference>
<organism evidence="2">
    <name type="scientific">Eucalyptus grandis</name>
    <name type="common">Flooded gum</name>
    <dbReference type="NCBI Taxonomy" id="71139"/>
    <lineage>
        <taxon>Eukaryota</taxon>
        <taxon>Viridiplantae</taxon>
        <taxon>Streptophyta</taxon>
        <taxon>Embryophyta</taxon>
        <taxon>Tracheophyta</taxon>
        <taxon>Spermatophyta</taxon>
        <taxon>Magnoliopsida</taxon>
        <taxon>eudicotyledons</taxon>
        <taxon>Gunneridae</taxon>
        <taxon>Pentapetalae</taxon>
        <taxon>rosids</taxon>
        <taxon>malvids</taxon>
        <taxon>Myrtales</taxon>
        <taxon>Myrtaceae</taxon>
        <taxon>Myrtoideae</taxon>
        <taxon>Eucalypteae</taxon>
        <taxon>Eucalyptus</taxon>
    </lineage>
</organism>
<dbReference type="PROSITE" id="PS50082">
    <property type="entry name" value="WD_REPEATS_2"/>
    <property type="match status" value="1"/>
</dbReference>
<gene>
    <name evidence="2" type="ORF">EUGRSUZ_C01431</name>
</gene>
<dbReference type="OMA" id="PCIRINK"/>
<dbReference type="GO" id="GO:0006355">
    <property type="term" value="P:regulation of DNA-templated transcription"/>
    <property type="evidence" value="ECO:0000318"/>
    <property type="project" value="GO_Central"/>
</dbReference>
<dbReference type="EMBL" id="KK198755">
    <property type="protein sequence ID" value="KCW80104.1"/>
    <property type="molecule type" value="Genomic_DNA"/>
</dbReference>
<evidence type="ECO:0000313" key="2">
    <source>
        <dbReference type="EMBL" id="KCW80104.1"/>
    </source>
</evidence>
<dbReference type="Gene3D" id="2.130.10.10">
    <property type="entry name" value="YVTN repeat-like/Quinoprotein amine dehydrogenase"/>
    <property type="match status" value="2"/>
</dbReference>
<dbReference type="SUPFAM" id="SSF50978">
    <property type="entry name" value="WD40 repeat-like"/>
    <property type="match status" value="1"/>
</dbReference>
<dbReference type="InterPro" id="IPR015943">
    <property type="entry name" value="WD40/YVTN_repeat-like_dom_sf"/>
</dbReference>
<evidence type="ECO:0000256" key="1">
    <source>
        <dbReference type="PROSITE-ProRule" id="PRU00221"/>
    </source>
</evidence>
<dbReference type="InParanoid" id="A0A059CPF6"/>
<dbReference type="Gramene" id="KCW80104">
    <property type="protein sequence ID" value="KCW80104"/>
    <property type="gene ID" value="EUGRSUZ_C01431"/>
</dbReference>
<dbReference type="PANTHER" id="PTHR44083">
    <property type="entry name" value="TOPLESS-RELATED PROTEIN 1-RELATED"/>
    <property type="match status" value="1"/>
</dbReference>
<dbReference type="Pfam" id="PF00400">
    <property type="entry name" value="WD40"/>
    <property type="match status" value="2"/>
</dbReference>
<proteinExistence type="predicted"/>
<dbReference type="SMART" id="SM00320">
    <property type="entry name" value="WD40"/>
    <property type="match status" value="7"/>
</dbReference>
<name>A0A059CPF6_EUCGR</name>
<dbReference type="PANTHER" id="PTHR44083:SF35">
    <property type="entry name" value="TOPLESS-RELATED PROTEIN 4-LIKE ISOFORM X1"/>
    <property type="match status" value="1"/>
</dbReference>
<dbReference type="AlphaFoldDB" id="A0A059CPF6"/>
<sequence>MQNLWVLDISGTPIIELLDDPGILAKLQEFRASGWKNPEGSPSNNGQLVSPNNLGLDKLQKLSELRSRILPLVLLKHPKTLAADNSAMDYQTADFEHVLERSRPFGISDEVNNLPVNILPVSYNCPSLGQSSYSSNDLPRNLVITLSQGSLVKSMDFHQVKQILLLVGTNTGDVMVWEVGNGARIALRKFKIWDLGKCVAYSKHMVHIYSYHGGDDMRNHLEIEAHVGSVNDLAFSNPSKQLCFVTCGEDKTIKVWNAMIGAKLLAFEGHEAPVYSICPNNKENIQYVCSTATDGKIKGWLYDNMVSRVDWDAPGHSSTVMAYNADGTRLFSCGTNKEGESYLVEWNESEGAIKRTYHGLGKRSGGVVQFDTTKNRFLAVGDEFTVKFWDMDNNNILISADADGGLPASPCIRLNKEGNLLAVSTSDNSIKVLANSDGIRLLRTMDNRPFDASIITHGPLMKDSESMADVKPGIADESGDKSRIWRLTEINEPFQCRSIRLPDDSMATRVSRLIYTNSGLAILALSSNGVHKLWKWQISDRNLTGRATTSVVPQLWRPASGILMTNAESDTNPKDVVSCFALSKNDYYVISASGGKISLFNMMTFKMMTTFLSPPLRDNDGIVIEMDDSTIQIYSGQVGEIQTKLKRRQK</sequence>
<dbReference type="InterPro" id="IPR036322">
    <property type="entry name" value="WD40_repeat_dom_sf"/>
</dbReference>
<dbReference type="STRING" id="71139.A0A059CPF6"/>
<dbReference type="InterPro" id="IPR027728">
    <property type="entry name" value="Topless_fam"/>
</dbReference>
<dbReference type="InterPro" id="IPR001680">
    <property type="entry name" value="WD40_rpt"/>
</dbReference>
<protein>
    <submittedName>
        <fullName evidence="2">Uncharacterized protein</fullName>
    </submittedName>
</protein>
<feature type="repeat" description="WD" evidence="1">
    <location>
        <begin position="223"/>
        <end position="257"/>
    </location>
</feature>
<keyword evidence="1" id="KW-0853">WD repeat</keyword>